<dbReference type="AlphaFoldDB" id="A0A8H4TQC5"/>
<feature type="compositionally biased region" description="Basic and acidic residues" evidence="1">
    <location>
        <begin position="132"/>
        <end position="149"/>
    </location>
</feature>
<evidence type="ECO:0000313" key="2">
    <source>
        <dbReference type="EMBL" id="KAF4962108.1"/>
    </source>
</evidence>
<protein>
    <submittedName>
        <fullName evidence="2">Uncharacterized protein</fullName>
    </submittedName>
</protein>
<dbReference type="EMBL" id="JABEXW010000569">
    <property type="protein sequence ID" value="KAF4962108.1"/>
    <property type="molecule type" value="Genomic_DNA"/>
</dbReference>
<comment type="caution">
    <text evidence="2">The sequence shown here is derived from an EMBL/GenBank/DDBJ whole genome shotgun (WGS) entry which is preliminary data.</text>
</comment>
<accession>A0A8H4TQC5</accession>
<reference evidence="2" key="2">
    <citation type="submission" date="2020-05" db="EMBL/GenBank/DDBJ databases">
        <authorList>
            <person name="Kim H.-S."/>
            <person name="Proctor R.H."/>
            <person name="Brown D.W."/>
        </authorList>
    </citation>
    <scope>NUCLEOTIDE SEQUENCE</scope>
    <source>
        <strain evidence="2">NRRL 20472</strain>
    </source>
</reference>
<dbReference type="OrthoDB" id="3660917at2759"/>
<reference evidence="2" key="1">
    <citation type="journal article" date="2020" name="BMC Genomics">
        <title>Correction to: Identification and distribution of gene clusters required for synthesis of sphingolipid metabolism inhibitors in diverse species of the filamentous fungus Fusarium.</title>
        <authorList>
            <person name="Kim H.S."/>
            <person name="Lohmar J.M."/>
            <person name="Busman M."/>
            <person name="Brown D.W."/>
            <person name="Naumann T.A."/>
            <person name="Divon H.H."/>
            <person name="Lysoe E."/>
            <person name="Uhlig S."/>
            <person name="Proctor R.H."/>
        </authorList>
    </citation>
    <scope>NUCLEOTIDE SEQUENCE</scope>
    <source>
        <strain evidence="2">NRRL 20472</strain>
    </source>
</reference>
<proteinExistence type="predicted"/>
<keyword evidence="3" id="KW-1185">Reference proteome</keyword>
<dbReference type="Proteomes" id="UP000622797">
    <property type="component" value="Unassembled WGS sequence"/>
</dbReference>
<sequence>MATQDTSSVKAEFTKEDAHAMRRAQWATISEHQAELCDIHEKLEHHPSMMGVWSLGTDGILRSLGPDRDVHDAVPLSPHLIKSLLDRMPFVPQNEIDFRGVDGRNAPKEQWFHPDKSLLPRPLVQTDEEREIGESKAEEMRELLEENKKKPPQCTPQVMSDHDLGLKQTSS</sequence>
<organism evidence="2 3">
    <name type="scientific">Fusarium sarcochroum</name>
    <dbReference type="NCBI Taxonomy" id="1208366"/>
    <lineage>
        <taxon>Eukaryota</taxon>
        <taxon>Fungi</taxon>
        <taxon>Dikarya</taxon>
        <taxon>Ascomycota</taxon>
        <taxon>Pezizomycotina</taxon>
        <taxon>Sordariomycetes</taxon>
        <taxon>Hypocreomycetidae</taxon>
        <taxon>Hypocreales</taxon>
        <taxon>Nectriaceae</taxon>
        <taxon>Fusarium</taxon>
        <taxon>Fusarium lateritium species complex</taxon>
    </lineage>
</organism>
<gene>
    <name evidence="2" type="ORF">FSARC_9793</name>
</gene>
<feature type="region of interest" description="Disordered" evidence="1">
    <location>
        <begin position="124"/>
        <end position="171"/>
    </location>
</feature>
<evidence type="ECO:0000256" key="1">
    <source>
        <dbReference type="SAM" id="MobiDB-lite"/>
    </source>
</evidence>
<evidence type="ECO:0000313" key="3">
    <source>
        <dbReference type="Proteomes" id="UP000622797"/>
    </source>
</evidence>
<name>A0A8H4TQC5_9HYPO</name>